<protein>
    <submittedName>
        <fullName evidence="3">Uncharacterized protein LOC118406476</fullName>
    </submittedName>
</protein>
<organism evidence="2 3">
    <name type="scientific">Branchiostoma floridae</name>
    <name type="common">Florida lancelet</name>
    <name type="synonym">Amphioxus</name>
    <dbReference type="NCBI Taxonomy" id="7739"/>
    <lineage>
        <taxon>Eukaryota</taxon>
        <taxon>Metazoa</taxon>
        <taxon>Chordata</taxon>
        <taxon>Cephalochordata</taxon>
        <taxon>Leptocardii</taxon>
        <taxon>Amphioxiformes</taxon>
        <taxon>Branchiostomatidae</taxon>
        <taxon>Branchiostoma</taxon>
    </lineage>
</organism>
<accession>A0A9J7KJJ4</accession>
<proteinExistence type="predicted"/>
<feature type="coiled-coil region" evidence="1">
    <location>
        <begin position="54"/>
        <end position="98"/>
    </location>
</feature>
<evidence type="ECO:0000313" key="3">
    <source>
        <dbReference type="RefSeq" id="XP_035662423.1"/>
    </source>
</evidence>
<dbReference type="Gene3D" id="3.30.70.1820">
    <property type="entry name" value="L1 transposable element, RRM domain"/>
    <property type="match status" value="1"/>
</dbReference>
<evidence type="ECO:0000256" key="1">
    <source>
        <dbReference type="SAM" id="Coils"/>
    </source>
</evidence>
<dbReference type="OMA" id="HEDEQMP"/>
<reference evidence="3" key="2">
    <citation type="submission" date="2025-08" db="UniProtKB">
        <authorList>
            <consortium name="RefSeq"/>
        </authorList>
    </citation>
    <scope>IDENTIFICATION</scope>
    <source>
        <strain evidence="3">S238N-H82</strain>
        <tissue evidence="3">Testes</tissue>
    </source>
</reference>
<sequence>MGLTVKEKEEVIPNLIDARIKATIEAALVTALKQSDVLATIVPTIVSAVKESVRSSIQDELKKLQDQLVQQERKCTSLQEAYNNLEAKYNDLEQYSRRNCIVISGIPEPPVEEGTDNAVMELVNNKLKCDPPINNQHIDRSHRLGKPRTDGKPRPVIVKFVSYRQKSAVMRAKTKVDARDVLRKDKMYINDNLTKGNMQLLKEARSLVKSNHLNQSWSYDGKIFVKTLNGERQMIFKQADLDIFRSA</sequence>
<dbReference type="GeneID" id="118406476"/>
<dbReference type="PANTHER" id="PTHR11505">
    <property type="entry name" value="L1 TRANSPOSABLE ELEMENT-RELATED"/>
    <property type="match status" value="1"/>
</dbReference>
<dbReference type="RefSeq" id="XP_035662423.1">
    <property type="nucleotide sequence ID" value="XM_035806530.1"/>
</dbReference>
<dbReference type="KEGG" id="bfo:118406476"/>
<gene>
    <name evidence="3" type="primary">LOC118406476</name>
</gene>
<keyword evidence="2" id="KW-1185">Reference proteome</keyword>
<dbReference type="Proteomes" id="UP000001554">
    <property type="component" value="Chromosome 19"/>
</dbReference>
<dbReference type="InterPro" id="IPR004244">
    <property type="entry name" value="Transposase_22"/>
</dbReference>
<evidence type="ECO:0000313" key="2">
    <source>
        <dbReference type="Proteomes" id="UP000001554"/>
    </source>
</evidence>
<keyword evidence="1" id="KW-0175">Coiled coil</keyword>
<dbReference type="OrthoDB" id="10046076at2759"/>
<reference evidence="2" key="1">
    <citation type="journal article" date="2020" name="Nat. Ecol. Evol.">
        <title>Deeply conserved synteny resolves early events in vertebrate evolution.</title>
        <authorList>
            <person name="Simakov O."/>
            <person name="Marletaz F."/>
            <person name="Yue J.X."/>
            <person name="O'Connell B."/>
            <person name="Jenkins J."/>
            <person name="Brandt A."/>
            <person name="Calef R."/>
            <person name="Tung C.H."/>
            <person name="Huang T.K."/>
            <person name="Schmutz J."/>
            <person name="Satoh N."/>
            <person name="Yu J.K."/>
            <person name="Putnam N.H."/>
            <person name="Green R.E."/>
            <person name="Rokhsar D.S."/>
        </authorList>
    </citation>
    <scope>NUCLEOTIDE SEQUENCE [LARGE SCALE GENOMIC DNA]</scope>
    <source>
        <strain evidence="2">S238N-H82</strain>
    </source>
</reference>
<dbReference type="AlphaFoldDB" id="A0A9J7KJJ4"/>
<name>A0A9J7KJJ4_BRAFL</name>